<proteinExistence type="predicted"/>
<protein>
    <submittedName>
        <fullName evidence="1">Uncharacterized protein</fullName>
    </submittedName>
</protein>
<sequence length="49" mass="5574">MVVGVFLTYLRHIRKYGAVSKCFIPLCLVKLFKDSLTRPKILSITAVSF</sequence>
<reference evidence="1" key="2">
    <citation type="journal article" date="2015" name="Fish Shellfish Immunol.">
        <title>Early steps in the European eel (Anguilla anguilla)-Vibrio vulnificus interaction in the gills: Role of the RtxA13 toxin.</title>
        <authorList>
            <person name="Callol A."/>
            <person name="Pajuelo D."/>
            <person name="Ebbesson L."/>
            <person name="Teles M."/>
            <person name="MacKenzie S."/>
            <person name="Amaro C."/>
        </authorList>
    </citation>
    <scope>NUCLEOTIDE SEQUENCE</scope>
</reference>
<reference evidence="1" key="1">
    <citation type="submission" date="2014-11" db="EMBL/GenBank/DDBJ databases">
        <authorList>
            <person name="Amaro Gonzalez C."/>
        </authorList>
    </citation>
    <scope>NUCLEOTIDE SEQUENCE</scope>
</reference>
<name>A0A0E9X4P3_ANGAN</name>
<accession>A0A0E9X4P3</accession>
<dbReference type="AlphaFoldDB" id="A0A0E9X4P3"/>
<evidence type="ECO:0000313" key="1">
    <source>
        <dbReference type="EMBL" id="JAH96663.1"/>
    </source>
</evidence>
<dbReference type="EMBL" id="GBXM01011914">
    <property type="protein sequence ID" value="JAH96663.1"/>
    <property type="molecule type" value="Transcribed_RNA"/>
</dbReference>
<organism evidence="1">
    <name type="scientific">Anguilla anguilla</name>
    <name type="common">European freshwater eel</name>
    <name type="synonym">Muraena anguilla</name>
    <dbReference type="NCBI Taxonomy" id="7936"/>
    <lineage>
        <taxon>Eukaryota</taxon>
        <taxon>Metazoa</taxon>
        <taxon>Chordata</taxon>
        <taxon>Craniata</taxon>
        <taxon>Vertebrata</taxon>
        <taxon>Euteleostomi</taxon>
        <taxon>Actinopterygii</taxon>
        <taxon>Neopterygii</taxon>
        <taxon>Teleostei</taxon>
        <taxon>Anguilliformes</taxon>
        <taxon>Anguillidae</taxon>
        <taxon>Anguilla</taxon>
    </lineage>
</organism>